<organism evidence="9 10">
    <name type="scientific">Halopiger aswanensis</name>
    <dbReference type="NCBI Taxonomy" id="148449"/>
    <lineage>
        <taxon>Archaea</taxon>
        <taxon>Methanobacteriati</taxon>
        <taxon>Methanobacteriota</taxon>
        <taxon>Stenosarchaea group</taxon>
        <taxon>Halobacteria</taxon>
        <taxon>Halobacteriales</taxon>
        <taxon>Natrialbaceae</taxon>
        <taxon>Halopiger</taxon>
    </lineage>
</organism>
<dbReference type="Gene3D" id="3.40.50.2300">
    <property type="match status" value="1"/>
</dbReference>
<keyword evidence="5" id="KW-0598">Phosphotransferase system</keyword>
<feature type="region of interest" description="Disordered" evidence="7">
    <location>
        <begin position="100"/>
        <end position="133"/>
    </location>
</feature>
<dbReference type="EMBL" id="RAPO01000001">
    <property type="protein sequence ID" value="RKD98011.1"/>
    <property type="molecule type" value="Genomic_DNA"/>
</dbReference>
<evidence type="ECO:0000256" key="5">
    <source>
        <dbReference type="ARBA" id="ARBA00022683"/>
    </source>
</evidence>
<dbReference type="AlphaFoldDB" id="A0A3R7GYJ3"/>
<keyword evidence="4" id="KW-0808">Transferase</keyword>
<dbReference type="RefSeq" id="WP_120243480.1">
    <property type="nucleotide sequence ID" value="NZ_RAPO01000001.1"/>
</dbReference>
<keyword evidence="3" id="KW-0762">Sugar transport</keyword>
<keyword evidence="2" id="KW-0597">Phosphoprotein</keyword>
<evidence type="ECO:0000256" key="1">
    <source>
        <dbReference type="ARBA" id="ARBA00022448"/>
    </source>
</evidence>
<dbReference type="InterPro" id="IPR003353">
    <property type="entry name" value="PTS_IIB_fruc"/>
</dbReference>
<dbReference type="InterPro" id="IPR050864">
    <property type="entry name" value="Bacterial_PTS_Sugar_Transport"/>
</dbReference>
<dbReference type="InterPro" id="IPR013011">
    <property type="entry name" value="PTS_EIIB_2"/>
</dbReference>
<dbReference type="NCBIfam" id="TIGR00829">
    <property type="entry name" value="FRU"/>
    <property type="match status" value="1"/>
</dbReference>
<name>A0A3R7GYJ3_9EURY</name>
<feature type="compositionally biased region" description="Polar residues" evidence="7">
    <location>
        <begin position="124"/>
        <end position="133"/>
    </location>
</feature>
<sequence>MKFVAVTSCPTGIAHSQMAAENLERVAAANGHEIIVEVRGAMGRENELSSDDIATADAVIVAAETAVGRDRFEGTPVVEAPVKAAVTDADGLLEQAAEAAYREGADTDPETSLDGDHREPVADSANSRDGQSSGLVARLKRFFS</sequence>
<evidence type="ECO:0000256" key="2">
    <source>
        <dbReference type="ARBA" id="ARBA00022553"/>
    </source>
</evidence>
<dbReference type="GO" id="GO:0009401">
    <property type="term" value="P:phosphoenolpyruvate-dependent sugar phosphotransferase system"/>
    <property type="evidence" value="ECO:0007669"/>
    <property type="project" value="UniProtKB-KW"/>
</dbReference>
<keyword evidence="10" id="KW-1185">Reference proteome</keyword>
<dbReference type="GO" id="GO:0022877">
    <property type="term" value="F:protein-N(PI)-phosphohistidine-fructose phosphotransferase system transporter activity"/>
    <property type="evidence" value="ECO:0007669"/>
    <property type="project" value="InterPro"/>
</dbReference>
<dbReference type="CDD" id="cd05569">
    <property type="entry name" value="PTS_IIB_fructose"/>
    <property type="match status" value="1"/>
</dbReference>
<keyword evidence="1" id="KW-0813">Transport</keyword>
<dbReference type="InterPro" id="IPR036095">
    <property type="entry name" value="PTS_EIIB-like_sf"/>
</dbReference>
<evidence type="ECO:0000256" key="3">
    <source>
        <dbReference type="ARBA" id="ARBA00022597"/>
    </source>
</evidence>
<comment type="caution">
    <text evidence="9">The sequence shown here is derived from an EMBL/GenBank/DDBJ whole genome shotgun (WGS) entry which is preliminary data.</text>
</comment>
<dbReference type="PROSITE" id="PS51099">
    <property type="entry name" value="PTS_EIIB_TYPE_2"/>
    <property type="match status" value="1"/>
</dbReference>
<evidence type="ECO:0000256" key="7">
    <source>
        <dbReference type="SAM" id="MobiDB-lite"/>
    </source>
</evidence>
<dbReference type="GO" id="GO:0016301">
    <property type="term" value="F:kinase activity"/>
    <property type="evidence" value="ECO:0007669"/>
    <property type="project" value="UniProtKB-KW"/>
</dbReference>
<evidence type="ECO:0000313" key="9">
    <source>
        <dbReference type="EMBL" id="RKD98011.1"/>
    </source>
</evidence>
<dbReference type="PANTHER" id="PTHR30505:SF0">
    <property type="entry name" value="FRUCTOSE-LIKE PTS SYSTEM EIIBC COMPONENT-RELATED"/>
    <property type="match status" value="1"/>
</dbReference>
<accession>A0A3R7GYJ3</accession>
<dbReference type="InterPro" id="IPR003501">
    <property type="entry name" value="PTS_EIIB_2/3"/>
</dbReference>
<dbReference type="GO" id="GO:0005886">
    <property type="term" value="C:plasma membrane"/>
    <property type="evidence" value="ECO:0007669"/>
    <property type="project" value="TreeGrafter"/>
</dbReference>
<gene>
    <name evidence="9" type="ORF">ATJ93_1011</name>
</gene>
<evidence type="ECO:0000256" key="6">
    <source>
        <dbReference type="ARBA" id="ARBA00022777"/>
    </source>
</evidence>
<dbReference type="SUPFAM" id="SSF52794">
    <property type="entry name" value="PTS system IIB component-like"/>
    <property type="match status" value="1"/>
</dbReference>
<dbReference type="Proteomes" id="UP000283805">
    <property type="component" value="Unassembled WGS sequence"/>
</dbReference>
<evidence type="ECO:0000313" key="10">
    <source>
        <dbReference type="Proteomes" id="UP000283805"/>
    </source>
</evidence>
<dbReference type="GO" id="GO:0090563">
    <property type="term" value="F:protein-phosphocysteine-sugar phosphotransferase activity"/>
    <property type="evidence" value="ECO:0007669"/>
    <property type="project" value="TreeGrafter"/>
</dbReference>
<reference evidence="9 10" key="1">
    <citation type="submission" date="2018-09" db="EMBL/GenBank/DDBJ databases">
        <title>Genomic Encyclopedia of Archaeal and Bacterial Type Strains, Phase II (KMG-II): from individual species to whole genera.</title>
        <authorList>
            <person name="Goeker M."/>
        </authorList>
    </citation>
    <scope>NUCLEOTIDE SEQUENCE [LARGE SCALE GENOMIC DNA]</scope>
    <source>
        <strain evidence="9 10">DSM 13151</strain>
    </source>
</reference>
<evidence type="ECO:0000256" key="4">
    <source>
        <dbReference type="ARBA" id="ARBA00022679"/>
    </source>
</evidence>
<proteinExistence type="predicted"/>
<feature type="domain" description="PTS EIIB type-2" evidence="8">
    <location>
        <begin position="1"/>
        <end position="98"/>
    </location>
</feature>
<protein>
    <submittedName>
        <fullName evidence="9">PTS system fructose-specific IIB component</fullName>
    </submittedName>
</protein>
<dbReference type="OrthoDB" id="170487at2157"/>
<evidence type="ECO:0000259" key="8">
    <source>
        <dbReference type="PROSITE" id="PS51099"/>
    </source>
</evidence>
<dbReference type="Pfam" id="PF02302">
    <property type="entry name" value="PTS_IIB"/>
    <property type="match status" value="1"/>
</dbReference>
<dbReference type="PANTHER" id="PTHR30505">
    <property type="entry name" value="FRUCTOSE-LIKE PERMEASE"/>
    <property type="match status" value="1"/>
</dbReference>
<keyword evidence="6" id="KW-0418">Kinase</keyword>